<organism evidence="1 2">
    <name type="scientific">Jeongeupia naejangsanensis</name>
    <dbReference type="NCBI Taxonomy" id="613195"/>
    <lineage>
        <taxon>Bacteria</taxon>
        <taxon>Pseudomonadati</taxon>
        <taxon>Pseudomonadota</taxon>
        <taxon>Betaproteobacteria</taxon>
        <taxon>Neisseriales</taxon>
        <taxon>Chitinibacteraceae</taxon>
        <taxon>Jeongeupia</taxon>
    </lineage>
</organism>
<reference evidence="1 2" key="1">
    <citation type="submission" date="2021-01" db="EMBL/GenBank/DDBJ databases">
        <title>Draft Genome Sequence and Polyhydroxyalkanoate Biosynthetic Potential of Jeongeupia naejangsanensis Type Strain DSM 24253.</title>
        <authorList>
            <person name="Turrini P."/>
            <person name="Artuso I."/>
            <person name="Lugli G.A."/>
            <person name="Frangipani E."/>
            <person name="Ventura M."/>
            <person name="Visca P."/>
        </authorList>
    </citation>
    <scope>NUCLEOTIDE SEQUENCE [LARGE SCALE GENOMIC DNA]</scope>
    <source>
        <strain evidence="1 2">DSM 24253</strain>
    </source>
</reference>
<protein>
    <recommendedName>
        <fullName evidence="3">MalT-like TPR region domain-containing protein</fullName>
    </recommendedName>
</protein>
<keyword evidence="2" id="KW-1185">Reference proteome</keyword>
<dbReference type="InterPro" id="IPR011990">
    <property type="entry name" value="TPR-like_helical_dom_sf"/>
</dbReference>
<evidence type="ECO:0008006" key="3">
    <source>
        <dbReference type="Google" id="ProtNLM"/>
    </source>
</evidence>
<comment type="caution">
    <text evidence="1">The sequence shown here is derived from an EMBL/GenBank/DDBJ whole genome shotgun (WGS) entry which is preliminary data.</text>
</comment>
<sequence length="339" mass="37562">MTALQTLDDIEQIVFSDPTTAKRLCRPLLARAREEHDVETLVRAATLLSLIEDQLGERNEGSILLAEALACCQMYGLSHLEPAVQERLGRDNYTGGDYRLALLHWAQCARLCGSDPRHVRPLALSLIGLGQVCSAYGAIEQAVTFHQAADRQLASSDDVHLIAKVRISLGWDLHVLGREDEARAILVEALTLCRNRQFEHFQAELLLRLAEIDTEQDDDDAAEQKLEEALSLLVFTPSHWCETQVLGLLARLRHRHGRPDLAISMIQRALHIAEVDGMRHVEARLLADLIGYADADGNAALVEAQQPRLTALRNALDTSIGSGEVPDLTQLRDLLAKYA</sequence>
<dbReference type="InterPro" id="IPR019734">
    <property type="entry name" value="TPR_rpt"/>
</dbReference>
<dbReference type="SMART" id="SM00028">
    <property type="entry name" value="TPR"/>
    <property type="match status" value="4"/>
</dbReference>
<name>A0ABS2BNG3_9NEIS</name>
<proteinExistence type="predicted"/>
<evidence type="ECO:0000313" key="2">
    <source>
        <dbReference type="Proteomes" id="UP000809431"/>
    </source>
</evidence>
<accession>A0ABS2BNG3</accession>
<dbReference type="EMBL" id="JAESND010000008">
    <property type="protein sequence ID" value="MBM3117167.1"/>
    <property type="molecule type" value="Genomic_DNA"/>
</dbReference>
<gene>
    <name evidence="1" type="ORF">JMJ54_15120</name>
</gene>
<dbReference type="RefSeq" id="WP_203539387.1">
    <property type="nucleotide sequence ID" value="NZ_JAESND010000008.1"/>
</dbReference>
<dbReference type="Gene3D" id="1.25.40.10">
    <property type="entry name" value="Tetratricopeptide repeat domain"/>
    <property type="match status" value="1"/>
</dbReference>
<dbReference type="Proteomes" id="UP000809431">
    <property type="component" value="Unassembled WGS sequence"/>
</dbReference>
<dbReference type="SUPFAM" id="SSF48452">
    <property type="entry name" value="TPR-like"/>
    <property type="match status" value="2"/>
</dbReference>
<evidence type="ECO:0000313" key="1">
    <source>
        <dbReference type="EMBL" id="MBM3117167.1"/>
    </source>
</evidence>
<dbReference type="Pfam" id="PF13424">
    <property type="entry name" value="TPR_12"/>
    <property type="match status" value="1"/>
</dbReference>